<feature type="signal peptide" evidence="1">
    <location>
        <begin position="1"/>
        <end position="19"/>
    </location>
</feature>
<proteinExistence type="predicted"/>
<protein>
    <submittedName>
        <fullName evidence="2">Uncharacterized protein</fullName>
    </submittedName>
</protein>
<feature type="chain" id="PRO_5012774242" evidence="1">
    <location>
        <begin position="20"/>
        <end position="421"/>
    </location>
</feature>
<evidence type="ECO:0000313" key="2">
    <source>
        <dbReference type="EMBL" id="OMJ20941.1"/>
    </source>
</evidence>
<name>A0A1R1Y1W0_9FUNG</name>
<evidence type="ECO:0000256" key="1">
    <source>
        <dbReference type="SAM" id="SignalP"/>
    </source>
</evidence>
<dbReference type="EMBL" id="LSSM01002633">
    <property type="protein sequence ID" value="OMJ20941.1"/>
    <property type="molecule type" value="Genomic_DNA"/>
</dbReference>
<gene>
    <name evidence="2" type="ORF">AYI69_g6027</name>
</gene>
<dbReference type="PROSITE" id="PS51257">
    <property type="entry name" value="PROKAR_LIPOPROTEIN"/>
    <property type="match status" value="1"/>
</dbReference>
<keyword evidence="1" id="KW-0732">Signal</keyword>
<organism evidence="2 3">
    <name type="scientific">Smittium culicis</name>
    <dbReference type="NCBI Taxonomy" id="133412"/>
    <lineage>
        <taxon>Eukaryota</taxon>
        <taxon>Fungi</taxon>
        <taxon>Fungi incertae sedis</taxon>
        <taxon>Zoopagomycota</taxon>
        <taxon>Kickxellomycotina</taxon>
        <taxon>Harpellomycetes</taxon>
        <taxon>Harpellales</taxon>
        <taxon>Legeriomycetaceae</taxon>
        <taxon>Smittium</taxon>
    </lineage>
</organism>
<dbReference type="OrthoDB" id="5563019at2759"/>
<evidence type="ECO:0000313" key="3">
    <source>
        <dbReference type="Proteomes" id="UP000187429"/>
    </source>
</evidence>
<reference evidence="3" key="1">
    <citation type="submission" date="2017-01" db="EMBL/GenBank/DDBJ databases">
        <authorList>
            <person name="Wang Y."/>
            <person name="White M."/>
            <person name="Kvist S."/>
            <person name="Moncalvo J.-M."/>
        </authorList>
    </citation>
    <scope>NUCLEOTIDE SEQUENCE [LARGE SCALE GENOMIC DNA]</scope>
    <source>
        <strain evidence="3">ID-206-W2</strain>
    </source>
</reference>
<accession>A0A1R1Y1W0</accession>
<dbReference type="AlphaFoldDB" id="A0A1R1Y1W0"/>
<keyword evidence="3" id="KW-1185">Reference proteome</keyword>
<comment type="caution">
    <text evidence="2">The sequence shown here is derived from an EMBL/GenBank/DDBJ whole genome shotgun (WGS) entry which is preliminary data.</text>
</comment>
<sequence length="421" mass="44068">MLIKLSSVLIFVSAYNASAASCGNHGATRCLSANGISASFVKCEYGVEVQYECDGRNLCYGSGTSGVMCIEKPLASKRQTISSSTFGGYESSMNQLIDGINGNTNSLNMWLKSARTAMFTDRNAIANVATAMNRGISAKASSIGNGINSVNNLRNTASGQNTIIANARKFMVAASANKNDFGYFMSDLSNNAATSVSNRQGLSSMVTNTYSTGRNPLSSSAQTSIVSALNNLRAITTIYHPSTFGAIFRGDMLPSKLGPQIYRGTNGDANATDAMVASMMTQLKGRTSGLAGFYTAAAVVSKNVASNANANIIQTIVNKYKSGRPSGVSMADSINGIANVFANVGTRYNTQINSIVTQYTRDSGVICEGCGAPPDCGCNNNNFNALVIAILLLIISGMITTPSSSCCYSSSNLFATRSLIA</sequence>
<dbReference type="Proteomes" id="UP000187429">
    <property type="component" value="Unassembled WGS sequence"/>
</dbReference>